<dbReference type="PANTHER" id="PTHR38731">
    <property type="entry name" value="LIPL45-RELATED LIPOPROTEIN-RELATED"/>
    <property type="match status" value="1"/>
</dbReference>
<name>A0A1A8Y298_9RHOO</name>
<dbReference type="Gene3D" id="2.40.160.90">
    <property type="match status" value="1"/>
</dbReference>
<evidence type="ECO:0000256" key="1">
    <source>
        <dbReference type="SAM" id="MobiDB-lite"/>
    </source>
</evidence>
<feature type="signal peptide" evidence="2">
    <location>
        <begin position="1"/>
        <end position="28"/>
    </location>
</feature>
<accession>A0A1A8Y298</accession>
<feature type="chain" id="PRO_5008382007" description="FecR protein domain-containing protein" evidence="2">
    <location>
        <begin position="29"/>
        <end position="445"/>
    </location>
</feature>
<dbReference type="Pfam" id="PF04773">
    <property type="entry name" value="FecR"/>
    <property type="match status" value="1"/>
</dbReference>
<keyword evidence="5" id="KW-1185">Reference proteome</keyword>
<evidence type="ECO:0000256" key="2">
    <source>
        <dbReference type="SAM" id="SignalP"/>
    </source>
</evidence>
<dbReference type="AlphaFoldDB" id="A0A1A8Y298"/>
<sequence length="445" mass="44889">MSTQQVFRLRNPALLVAMAAAFPVVSYAASAANVNFSTGSVVGINAAGVQRPLTRGADIGNGDTIRTGEGGRAQIRFSDGAMVSLQPQTEFRIDDYQYSGKADGKEKGFFSLLKGGLRTITGWIGRSSRESYKVSTSVATIGIRGTEYTAGLSPSGETLAVATGEGLVEVCNNTGCILLASGEAGVAEKGSPPRRESSRPRLPPAALPPSNDDQREFVSGDQVNSAGLPAVGASFTTGHIVNTGGVFHGDSTVSLDASGNLIGYTSGSFSSSIGTASVADSGTSDTILKWGRWASGTSTVDNVSVTLSANQGVHLLWGVPTAIMPTSGTGTYSLLGGTSPTETGGSLTPGTLSSASMSVDFGALTYSVNLGGTISGVATTFSASGAGSLTSNKLNTTSLTGLIGACSATGSVAGMFFGSSAERAGITYKLDDGTYTVVGAAALKQ</sequence>
<evidence type="ECO:0000313" key="5">
    <source>
        <dbReference type="Proteomes" id="UP000199600"/>
    </source>
</evidence>
<reference evidence="4 5" key="1">
    <citation type="submission" date="2016-06" db="EMBL/GenBank/DDBJ databases">
        <authorList>
            <person name="Kjaerup R.B."/>
            <person name="Dalgaard T.S."/>
            <person name="Juul-Madsen H.R."/>
        </authorList>
    </citation>
    <scope>NUCLEOTIDE SEQUENCE [LARGE SCALE GENOMIC DNA]</scope>
    <source>
        <strain evidence="4">2</strain>
    </source>
</reference>
<dbReference type="RefSeq" id="WP_186412660.1">
    <property type="nucleotide sequence ID" value="NZ_FLQY01000395.1"/>
</dbReference>
<evidence type="ECO:0000259" key="3">
    <source>
        <dbReference type="Pfam" id="PF04773"/>
    </source>
</evidence>
<dbReference type="PANTHER" id="PTHR38731:SF1">
    <property type="entry name" value="FECR PROTEIN DOMAIN-CONTAINING PROTEIN"/>
    <property type="match status" value="1"/>
</dbReference>
<dbReference type="InterPro" id="IPR006860">
    <property type="entry name" value="FecR"/>
</dbReference>
<protein>
    <recommendedName>
        <fullName evidence="3">FecR protein domain-containing protein</fullName>
    </recommendedName>
</protein>
<keyword evidence="2" id="KW-0732">Signal</keyword>
<proteinExistence type="predicted"/>
<evidence type="ECO:0000313" key="4">
    <source>
        <dbReference type="EMBL" id="SBT11117.1"/>
    </source>
</evidence>
<dbReference type="EMBL" id="FLQY01000395">
    <property type="protein sequence ID" value="SBT11117.1"/>
    <property type="molecule type" value="Genomic_DNA"/>
</dbReference>
<feature type="region of interest" description="Disordered" evidence="1">
    <location>
        <begin position="186"/>
        <end position="217"/>
    </location>
</feature>
<gene>
    <name evidence="4" type="ORF">PROAA_90019</name>
</gene>
<dbReference type="Gene3D" id="2.60.120.1440">
    <property type="match status" value="1"/>
</dbReference>
<dbReference type="Proteomes" id="UP000199600">
    <property type="component" value="Unassembled WGS sequence"/>
</dbReference>
<feature type="domain" description="FecR protein" evidence="3">
    <location>
        <begin position="63"/>
        <end position="169"/>
    </location>
</feature>
<organism evidence="4 5">
    <name type="scientific">Candidatus Propionivibrio aalborgensis</name>
    <dbReference type="NCBI Taxonomy" id="1860101"/>
    <lineage>
        <taxon>Bacteria</taxon>
        <taxon>Pseudomonadati</taxon>
        <taxon>Pseudomonadota</taxon>
        <taxon>Betaproteobacteria</taxon>
        <taxon>Rhodocyclales</taxon>
        <taxon>Rhodocyclaceae</taxon>
        <taxon>Propionivibrio</taxon>
    </lineage>
</organism>